<dbReference type="RefSeq" id="WP_106926135.1">
    <property type="nucleotide sequence ID" value="NZ_PYFT01000001.1"/>
</dbReference>
<name>A0A2T2YAE2_9BACT</name>
<dbReference type="AlphaFoldDB" id="A0A2T2YAE2"/>
<dbReference type="InterPro" id="IPR029044">
    <property type="entry name" value="Nucleotide-diphossugar_trans"/>
</dbReference>
<dbReference type="InterPro" id="IPR001173">
    <property type="entry name" value="Glyco_trans_2-like"/>
</dbReference>
<keyword evidence="4" id="KW-1185">Reference proteome</keyword>
<comment type="caution">
    <text evidence="3">The sequence shown here is derived from an EMBL/GenBank/DDBJ whole genome shotgun (WGS) entry which is preliminary data.</text>
</comment>
<keyword evidence="1" id="KW-1133">Transmembrane helix</keyword>
<gene>
    <name evidence="3" type="ORF">AHMF7605_02525</name>
</gene>
<evidence type="ECO:0000313" key="3">
    <source>
        <dbReference type="EMBL" id="PSR52477.1"/>
    </source>
</evidence>
<evidence type="ECO:0000256" key="1">
    <source>
        <dbReference type="SAM" id="Phobius"/>
    </source>
</evidence>
<dbReference type="SUPFAM" id="SSF53448">
    <property type="entry name" value="Nucleotide-diphospho-sugar transferases"/>
    <property type="match status" value="1"/>
</dbReference>
<keyword evidence="1" id="KW-0472">Membrane</keyword>
<sequence>MEELVLMSKYKKLAQKLELVLFTYNRAQFLDHALTQLRGCPFYFCKITILDNCSTDETPEVVQRHISCFPNMVYERNKLNIGGNANILRAAEKSNGLYTWLICDDDEFDFTNCDDVIDVVLEEKVDLIHMGGHGIKPWQPAGITATPKELMTMGYHFVNNASFVPAGLFRTQVFYDSLDAAYQNIRNWYPHLVYAFKFYTENKPIYLAKNRIVTASVGRAGYNYDDWLDRWVNTSFLMKQFSDRRKAFFDVYNGEKKLITLARLTLHAFKKKISFFSLFKVFYLYSVPGLLASIFYLAGIGLLYPFIKNIEKKD</sequence>
<reference evidence="3 4" key="1">
    <citation type="submission" date="2018-03" db="EMBL/GenBank/DDBJ databases">
        <title>Adhaeribacter sp. HMF7605 Genome sequencing and assembly.</title>
        <authorList>
            <person name="Kang H."/>
            <person name="Kang J."/>
            <person name="Cha I."/>
            <person name="Kim H."/>
            <person name="Joh K."/>
        </authorList>
    </citation>
    <scope>NUCLEOTIDE SEQUENCE [LARGE SCALE GENOMIC DNA]</scope>
    <source>
        <strain evidence="3 4">HMF7605</strain>
    </source>
</reference>
<organism evidence="3 4">
    <name type="scientific">Adhaeribacter arboris</name>
    <dbReference type="NCBI Taxonomy" id="2072846"/>
    <lineage>
        <taxon>Bacteria</taxon>
        <taxon>Pseudomonadati</taxon>
        <taxon>Bacteroidota</taxon>
        <taxon>Cytophagia</taxon>
        <taxon>Cytophagales</taxon>
        <taxon>Hymenobacteraceae</taxon>
        <taxon>Adhaeribacter</taxon>
    </lineage>
</organism>
<evidence type="ECO:0000313" key="4">
    <source>
        <dbReference type="Proteomes" id="UP000240357"/>
    </source>
</evidence>
<feature type="domain" description="Glycosyltransferase 2-like" evidence="2">
    <location>
        <begin position="20"/>
        <end position="128"/>
    </location>
</feature>
<accession>A0A2T2YAE2</accession>
<dbReference type="Pfam" id="PF00535">
    <property type="entry name" value="Glycos_transf_2"/>
    <property type="match status" value="1"/>
</dbReference>
<dbReference type="Gene3D" id="3.90.550.10">
    <property type="entry name" value="Spore Coat Polysaccharide Biosynthesis Protein SpsA, Chain A"/>
    <property type="match status" value="1"/>
</dbReference>
<dbReference type="CDD" id="cd00761">
    <property type="entry name" value="Glyco_tranf_GTA_type"/>
    <property type="match status" value="1"/>
</dbReference>
<dbReference type="Proteomes" id="UP000240357">
    <property type="component" value="Unassembled WGS sequence"/>
</dbReference>
<dbReference type="EMBL" id="PYFT01000001">
    <property type="protein sequence ID" value="PSR52477.1"/>
    <property type="molecule type" value="Genomic_DNA"/>
</dbReference>
<dbReference type="OrthoDB" id="6307329at2"/>
<evidence type="ECO:0000259" key="2">
    <source>
        <dbReference type="Pfam" id="PF00535"/>
    </source>
</evidence>
<feature type="transmembrane region" description="Helical" evidence="1">
    <location>
        <begin position="282"/>
        <end position="307"/>
    </location>
</feature>
<protein>
    <recommendedName>
        <fullName evidence="2">Glycosyltransferase 2-like domain-containing protein</fullName>
    </recommendedName>
</protein>
<proteinExistence type="predicted"/>
<keyword evidence="1" id="KW-0812">Transmembrane</keyword>